<dbReference type="AlphaFoldDB" id="A0A1S2Z6L5"/>
<dbReference type="PANTHER" id="PTHR33148:SF48">
    <property type="entry name" value="DUF4228 DOMAIN PROTEIN"/>
    <property type="match status" value="1"/>
</dbReference>
<dbReference type="KEGG" id="cam:101495648"/>
<dbReference type="Pfam" id="PF14009">
    <property type="entry name" value="PADRE"/>
    <property type="match status" value="1"/>
</dbReference>
<evidence type="ECO:0000313" key="2">
    <source>
        <dbReference type="Proteomes" id="UP000087171"/>
    </source>
</evidence>
<dbReference type="PANTHER" id="PTHR33148">
    <property type="entry name" value="PLASTID MOVEMENT IMPAIRED PROTEIN-RELATED"/>
    <property type="match status" value="1"/>
</dbReference>
<feature type="compositionally biased region" description="Low complexity" evidence="1">
    <location>
        <begin position="107"/>
        <end position="119"/>
    </location>
</feature>
<dbReference type="InterPro" id="IPR025322">
    <property type="entry name" value="PADRE_dom"/>
</dbReference>
<keyword evidence="2" id="KW-1185">Reference proteome</keyword>
<accession>A0A1S2Z6L5</accession>
<evidence type="ECO:0000256" key="1">
    <source>
        <dbReference type="SAM" id="MobiDB-lite"/>
    </source>
</evidence>
<dbReference type="RefSeq" id="XP_004515986.1">
    <property type="nucleotide sequence ID" value="XM_004515929.3"/>
</dbReference>
<protein>
    <submittedName>
        <fullName evidence="3">Uncharacterized protein LOC101495648</fullName>
    </submittedName>
</protein>
<name>A0A1S2Z6L5_CICAR</name>
<gene>
    <name evidence="3" type="primary">LOC101495648</name>
</gene>
<dbReference type="eggNOG" id="ENOG502RNGK">
    <property type="taxonomic scope" value="Eukaryota"/>
</dbReference>
<dbReference type="STRING" id="3827.A0A1S2Z6L5"/>
<dbReference type="PaxDb" id="3827-XP_004515986.1"/>
<reference evidence="3" key="1">
    <citation type="submission" date="2025-08" db="UniProtKB">
        <authorList>
            <consortium name="RefSeq"/>
        </authorList>
    </citation>
    <scope>IDENTIFICATION</scope>
    <source>
        <tissue evidence="3">Etiolated seedlings</tissue>
    </source>
</reference>
<dbReference type="Proteomes" id="UP000087171">
    <property type="component" value="Unplaced"/>
</dbReference>
<sequence length="266" mass="29125">MGNCLWGAMSDPSTLIKVITSDNGIMEFYPPITVNFITNEFQNHAIFPNNDQFSKPLCQLDELVAGQSYYLMPLNNRQNVHHTSTSFAATSIDSSTRIIRQGHVDHSSTSSISAATSSDSSRHIIRQGHVRSQSVPTIPHPTPHRMSLDYQYYHGIGLLKRTSKESLSCRTNTSNYRSVNNNKSIGFWKVKLVITPEKLLEILSQEGRTKELIESVRIVAKCGVASVGGGGGCGVSSTTSIVPDQWSLSSSGRSAPSKIDNLVLDI</sequence>
<evidence type="ECO:0000313" key="3">
    <source>
        <dbReference type="RefSeq" id="XP_004515986.1"/>
    </source>
</evidence>
<feature type="region of interest" description="Disordered" evidence="1">
    <location>
        <begin position="103"/>
        <end position="123"/>
    </location>
</feature>
<proteinExistence type="predicted"/>
<dbReference type="GeneID" id="101495648"/>
<dbReference type="OrthoDB" id="1406886at2759"/>
<organism evidence="2 3">
    <name type="scientific">Cicer arietinum</name>
    <name type="common">Chickpea</name>
    <name type="synonym">Garbanzo</name>
    <dbReference type="NCBI Taxonomy" id="3827"/>
    <lineage>
        <taxon>Eukaryota</taxon>
        <taxon>Viridiplantae</taxon>
        <taxon>Streptophyta</taxon>
        <taxon>Embryophyta</taxon>
        <taxon>Tracheophyta</taxon>
        <taxon>Spermatophyta</taxon>
        <taxon>Magnoliopsida</taxon>
        <taxon>eudicotyledons</taxon>
        <taxon>Gunneridae</taxon>
        <taxon>Pentapetalae</taxon>
        <taxon>rosids</taxon>
        <taxon>fabids</taxon>
        <taxon>Fabales</taxon>
        <taxon>Fabaceae</taxon>
        <taxon>Papilionoideae</taxon>
        <taxon>50 kb inversion clade</taxon>
        <taxon>NPAAA clade</taxon>
        <taxon>Hologalegina</taxon>
        <taxon>IRL clade</taxon>
        <taxon>Cicereae</taxon>
        <taxon>Cicer</taxon>
    </lineage>
</organism>